<dbReference type="Pfam" id="PF25183">
    <property type="entry name" value="OMP_b-brl_4"/>
    <property type="match status" value="1"/>
</dbReference>
<keyword evidence="5" id="KW-0675">Receptor</keyword>
<evidence type="ECO:0000313" key="5">
    <source>
        <dbReference type="EMBL" id="RXS92986.1"/>
    </source>
</evidence>
<dbReference type="SUPFAM" id="SSF49464">
    <property type="entry name" value="Carboxypeptidase regulatory domain-like"/>
    <property type="match status" value="1"/>
</dbReference>
<gene>
    <name evidence="5" type="ORF">ESZ00_19290</name>
</gene>
<reference evidence="5 6" key="1">
    <citation type="journal article" date="2016" name="Int. J. Syst. Evol. Microbiol.">
        <title>Acidipila dinghuensis sp. nov., an acidobacterium isolated from forest soil.</title>
        <authorList>
            <person name="Jiang Y.W."/>
            <person name="Wang J."/>
            <person name="Chen M.H."/>
            <person name="Lv Y.Y."/>
            <person name="Qiu L.H."/>
        </authorList>
    </citation>
    <scope>NUCLEOTIDE SEQUENCE [LARGE SCALE GENOMIC DNA]</scope>
    <source>
        <strain evidence="5 6">DHOF10</strain>
    </source>
</reference>
<dbReference type="SUPFAM" id="SSF56935">
    <property type="entry name" value="Porins"/>
    <property type="match status" value="1"/>
</dbReference>
<dbReference type="Gene3D" id="2.40.170.20">
    <property type="entry name" value="TonB-dependent receptor, beta-barrel domain"/>
    <property type="match status" value="1"/>
</dbReference>
<keyword evidence="3" id="KW-0998">Cell outer membrane</keyword>
<dbReference type="GO" id="GO:0009279">
    <property type="term" value="C:cell outer membrane"/>
    <property type="evidence" value="ECO:0007669"/>
    <property type="project" value="UniProtKB-SubCell"/>
</dbReference>
<evidence type="ECO:0000256" key="1">
    <source>
        <dbReference type="ARBA" id="ARBA00004442"/>
    </source>
</evidence>
<comment type="subcellular location">
    <subcellularLocation>
        <location evidence="1">Cell outer membrane</location>
    </subcellularLocation>
</comment>
<evidence type="ECO:0000313" key="6">
    <source>
        <dbReference type="Proteomes" id="UP000290253"/>
    </source>
</evidence>
<proteinExistence type="predicted"/>
<evidence type="ECO:0000259" key="4">
    <source>
        <dbReference type="Pfam" id="PF25183"/>
    </source>
</evidence>
<evidence type="ECO:0000256" key="2">
    <source>
        <dbReference type="ARBA" id="ARBA00023136"/>
    </source>
</evidence>
<dbReference type="EMBL" id="SDMK01000006">
    <property type="protein sequence ID" value="RXS92986.1"/>
    <property type="molecule type" value="Genomic_DNA"/>
</dbReference>
<dbReference type="InterPro" id="IPR057601">
    <property type="entry name" value="Oar-like_b-barrel"/>
</dbReference>
<keyword evidence="6" id="KW-1185">Reference proteome</keyword>
<protein>
    <submittedName>
        <fullName evidence="5">TonB-dependent receptor</fullName>
    </submittedName>
</protein>
<feature type="non-terminal residue" evidence="5">
    <location>
        <position position="1250"/>
    </location>
</feature>
<dbReference type="Pfam" id="PF13620">
    <property type="entry name" value="CarboxypepD_reg"/>
    <property type="match status" value="1"/>
</dbReference>
<dbReference type="AlphaFoldDB" id="A0A4Q1S7N0"/>
<comment type="caution">
    <text evidence="5">The sequence shown here is derived from an EMBL/GenBank/DDBJ whole genome shotgun (WGS) entry which is preliminary data.</text>
</comment>
<evidence type="ECO:0000256" key="3">
    <source>
        <dbReference type="ARBA" id="ARBA00023237"/>
    </source>
</evidence>
<dbReference type="InterPro" id="IPR008969">
    <property type="entry name" value="CarboxyPept-like_regulatory"/>
</dbReference>
<organism evidence="5 6">
    <name type="scientific">Silvibacterium dinghuense</name>
    <dbReference type="NCBI Taxonomy" id="1560006"/>
    <lineage>
        <taxon>Bacteria</taxon>
        <taxon>Pseudomonadati</taxon>
        <taxon>Acidobacteriota</taxon>
        <taxon>Terriglobia</taxon>
        <taxon>Terriglobales</taxon>
        <taxon>Acidobacteriaceae</taxon>
        <taxon>Silvibacterium</taxon>
    </lineage>
</organism>
<dbReference type="InterPro" id="IPR036942">
    <property type="entry name" value="Beta-barrel_TonB_sf"/>
</dbReference>
<accession>A0A4Q1S7N0</accession>
<dbReference type="Gene3D" id="2.60.40.1120">
    <property type="entry name" value="Carboxypeptidase-like, regulatory domain"/>
    <property type="match status" value="1"/>
</dbReference>
<name>A0A4Q1S7N0_9BACT</name>
<keyword evidence="2" id="KW-0472">Membrane</keyword>
<sequence>MAGGRPHQLARYFRTSGYLRRHSWHGRAAAMTSNKQVHNAPKGKSMLPLKLNRREPSRWFIPKGCHALLAFCFLFFLAIPAGAQTIGSVTGTVIDPSGAVVPGAQVTVENEATHVIAHTVSNSAGSYIVADLGPGIYAVTVEKNGFEKRVIAPVHVDNSQATRADAHLIPGSVTSTVEVMPPAIAMDTTQPQLATTLESKITQEIPILIGGGPGNEGPHDRQIDDYLFLAPGVVGGEWSHRIDGGTDYEDTVMFNGVVAVQSETQGYQSNINPPFEMVNEIRVLTSSFSAQYGLGQGVASYQFASGTDTLHGDGFEVLRNTIFNAPGANPGFNAEGVKKPTPTLNEDNYGFSLGGPVFLPRLYDGHKKTFFHFSADWFRLNQEDTGTMTVPSTAEVGGDFSSLLGLSTPEPIYVPQGFVAPSGCTAPAPGQQWPGNVIPKACFSAASTSLLSLIPAPSVPGLSNNVSSSVGSLPTRQSNWGFSIDHNLNDTQKLHLSFWRDKYNYTFCCSNNAHFNNALGGQTTEPRLGTGLFITYSKVFTPNLVMTAGFGGMGEINNGFNKFMGVNLSSVVDSTVLPTIEFNQNGLPYAPTNWGNSTAGSTIAVNRKLGLSFDNNWLLTAGRHTLNIGWELRRASQDDDECPTCGGQFVFSNRTTADPNNIATTGNAFASFLLGDADSDYRRLTSENRLRNFYVGSYIQDDFKVTPRLTINAGLRWDVMVPFIEERNNVVYFDPTVSNADAVTASGSQLMGAANKFGVSGYNRAPISFKHVDPRFGMAYSLNPKTVISAGFSINHLNGGPYDFGNNKLSLQYGTLLDGIHTTNSNGSNIPGVGSWDANPLPMPGATPFSPTEFNGTGALHQFTKNPGEYPYGEYWNIGVQRELPYDMMMSIAYVGNHGLHLGSMVNPINQTYPKYLAQFCPSAGVNDANCVMSPASPNYAWTTAVAQADLRTAGMQVCPGGTSTAGYYAPYCNFMQDYGANAGIAQALLPYPQYNPSESCGGICNPFDMNGASEYNGMQTQLLKRFKDGLSVLFNYTLSRSMSNTDSGFAYANYGSLNKFNQKSEWTVATSDQTHMINLATVYELPFGPSKPWLHSGGYLGKNLWGGWQISGAFQYGTGNPMTVYSGSADPMLNGFNRANFNSSVALHVNYKNYYKGKPVFTTTAFSDPGFAPGNSPRNVEQLRDPFSSNENLALAKKFYAGTKINMELRMEFFNVLNRMQVCGPDTTVTDGAANFGYVEPNGSGGSSP</sequence>
<feature type="domain" description="TonB-dependent transporter Oar-like beta-barrel" evidence="4">
    <location>
        <begin position="304"/>
        <end position="1241"/>
    </location>
</feature>
<dbReference type="Proteomes" id="UP000290253">
    <property type="component" value="Unassembled WGS sequence"/>
</dbReference>